<dbReference type="NCBIfam" id="TIGR01499">
    <property type="entry name" value="folC"/>
    <property type="match status" value="1"/>
</dbReference>
<evidence type="ECO:0000256" key="12">
    <source>
        <dbReference type="ARBA" id="ARBA00022842"/>
    </source>
</evidence>
<evidence type="ECO:0000256" key="14">
    <source>
        <dbReference type="ARBA" id="ARBA00030048"/>
    </source>
</evidence>
<comment type="catalytic activity">
    <reaction evidence="19">
        <text>(6R)-5,10-methylenetetrahydrofolyl-(gamma-L-Glu)(n) + L-glutamate + ATP = (6R)-5,10-methylenetetrahydrofolyl-(gamma-L-Glu)(n+1) + ADP + phosphate + H(+)</text>
        <dbReference type="Rhea" id="RHEA:51912"/>
        <dbReference type="Rhea" id="RHEA-COMP:13257"/>
        <dbReference type="Rhea" id="RHEA-COMP:13258"/>
        <dbReference type="ChEBI" id="CHEBI:15378"/>
        <dbReference type="ChEBI" id="CHEBI:29985"/>
        <dbReference type="ChEBI" id="CHEBI:30616"/>
        <dbReference type="ChEBI" id="CHEBI:43474"/>
        <dbReference type="ChEBI" id="CHEBI:136572"/>
        <dbReference type="ChEBI" id="CHEBI:456216"/>
        <dbReference type="EC" id="6.3.2.17"/>
    </reaction>
</comment>
<evidence type="ECO:0000256" key="1">
    <source>
        <dbReference type="ARBA" id="ARBA00002714"/>
    </source>
</evidence>
<evidence type="ECO:0000313" key="24">
    <source>
        <dbReference type="Proteomes" id="UP000036406"/>
    </source>
</evidence>
<dbReference type="InterPro" id="IPR001645">
    <property type="entry name" value="Folylpolyglutamate_synth"/>
</dbReference>
<evidence type="ECO:0000256" key="5">
    <source>
        <dbReference type="ARBA" id="ARBA00013023"/>
    </source>
</evidence>
<evidence type="ECO:0000256" key="10">
    <source>
        <dbReference type="ARBA" id="ARBA00022741"/>
    </source>
</evidence>
<dbReference type="GO" id="GO:0004326">
    <property type="term" value="F:tetrahydrofolylpolyglutamate synthase activity"/>
    <property type="evidence" value="ECO:0007669"/>
    <property type="project" value="UniProtKB-EC"/>
</dbReference>
<comment type="catalytic activity">
    <reaction evidence="20">
        <text>7,8-dihydropteroate + L-glutamate + ATP = 7,8-dihydrofolate + ADP + phosphate + H(+)</text>
        <dbReference type="Rhea" id="RHEA:23584"/>
        <dbReference type="ChEBI" id="CHEBI:15378"/>
        <dbReference type="ChEBI" id="CHEBI:17839"/>
        <dbReference type="ChEBI" id="CHEBI:29985"/>
        <dbReference type="ChEBI" id="CHEBI:30616"/>
        <dbReference type="ChEBI" id="CHEBI:43474"/>
        <dbReference type="ChEBI" id="CHEBI:57451"/>
        <dbReference type="ChEBI" id="CHEBI:456216"/>
        <dbReference type="EC" id="6.3.2.12"/>
    </reaction>
</comment>
<evidence type="ECO:0000256" key="3">
    <source>
        <dbReference type="ARBA" id="ARBA00005150"/>
    </source>
</evidence>
<comment type="function">
    <text evidence="1">Functions in two distinct reactions of the de novo folate biosynthetic pathway. Catalyzes the addition of a glutamate residue to dihydropteroate (7,8-dihydropteroate or H2Pte) to form dihydrofolate (7,8-dihydrofolate monoglutamate or H2Pte-Glu). Also catalyzes successive additions of L-glutamate to tetrahydrofolate or 10-formyltetrahydrofolate or 5,10-methylenetetrahydrofolate, leading to folylpolyglutamate derivatives.</text>
</comment>
<dbReference type="SUPFAM" id="SSF53244">
    <property type="entry name" value="MurD-like peptide ligases, peptide-binding domain"/>
    <property type="match status" value="1"/>
</dbReference>
<evidence type="ECO:0000256" key="21">
    <source>
        <dbReference type="PIRNR" id="PIRNR001563"/>
    </source>
</evidence>
<evidence type="ECO:0000256" key="18">
    <source>
        <dbReference type="ARBA" id="ARBA00047808"/>
    </source>
</evidence>
<evidence type="ECO:0000259" key="22">
    <source>
        <dbReference type="Pfam" id="PF02875"/>
    </source>
</evidence>
<evidence type="ECO:0000256" key="7">
    <source>
        <dbReference type="ARBA" id="ARBA00019357"/>
    </source>
</evidence>
<evidence type="ECO:0000256" key="19">
    <source>
        <dbReference type="ARBA" id="ARBA00049035"/>
    </source>
</evidence>
<organism evidence="23 24">
    <name type="scientific">Marinobacter psychrophilus</name>
    <dbReference type="NCBI Taxonomy" id="330734"/>
    <lineage>
        <taxon>Bacteria</taxon>
        <taxon>Pseudomonadati</taxon>
        <taxon>Pseudomonadota</taxon>
        <taxon>Gammaproteobacteria</taxon>
        <taxon>Pseudomonadales</taxon>
        <taxon>Marinobacteraceae</taxon>
        <taxon>Marinobacter</taxon>
    </lineage>
</organism>
<dbReference type="GO" id="GO:0008841">
    <property type="term" value="F:dihydrofolate synthase activity"/>
    <property type="evidence" value="ECO:0007669"/>
    <property type="project" value="UniProtKB-EC"/>
</dbReference>
<accession>A0A0H4I4S4</accession>
<dbReference type="GO" id="GO:0046656">
    <property type="term" value="P:folic acid biosynthetic process"/>
    <property type="evidence" value="ECO:0007669"/>
    <property type="project" value="UniProtKB-KW"/>
</dbReference>
<dbReference type="EC" id="6.3.2.17" evidence="6"/>
<comment type="similarity">
    <text evidence="4 21">Belongs to the folylpolyglutamate synthase family.</text>
</comment>
<keyword evidence="10 21" id="KW-0547">Nucleotide-binding</keyword>
<comment type="pathway">
    <text evidence="2">Cofactor biosynthesis; tetrahydrofolate biosynthesis; 7,8-dihydrofolate from 2-amino-4-hydroxy-6-hydroxymethyl-7,8-dihydropteridine diphosphate and 4-aminobenzoate: step 2/2.</text>
</comment>
<dbReference type="GO" id="GO:0046654">
    <property type="term" value="P:tetrahydrofolate biosynthetic process"/>
    <property type="evidence" value="ECO:0007669"/>
    <property type="project" value="UniProtKB-UniPathway"/>
</dbReference>
<dbReference type="STRING" id="330734.ABA45_10055"/>
<dbReference type="InterPro" id="IPR036565">
    <property type="entry name" value="Mur-like_cat_sf"/>
</dbReference>
<dbReference type="PANTHER" id="PTHR11136:SF0">
    <property type="entry name" value="DIHYDROFOLATE SYNTHETASE-RELATED"/>
    <property type="match status" value="1"/>
</dbReference>
<comment type="catalytic activity">
    <reaction evidence="18">
        <text>10-formyltetrahydrofolyl-(gamma-L-Glu)(n) + L-glutamate + ATP = 10-formyltetrahydrofolyl-(gamma-L-Glu)(n+1) + ADP + phosphate + H(+)</text>
        <dbReference type="Rhea" id="RHEA:51904"/>
        <dbReference type="Rhea" id="RHEA-COMP:13088"/>
        <dbReference type="Rhea" id="RHEA-COMP:14300"/>
        <dbReference type="ChEBI" id="CHEBI:15378"/>
        <dbReference type="ChEBI" id="CHEBI:29985"/>
        <dbReference type="ChEBI" id="CHEBI:30616"/>
        <dbReference type="ChEBI" id="CHEBI:43474"/>
        <dbReference type="ChEBI" id="CHEBI:134413"/>
        <dbReference type="ChEBI" id="CHEBI:456216"/>
        <dbReference type="EC" id="6.3.2.17"/>
    </reaction>
</comment>
<reference evidence="23 24" key="1">
    <citation type="submission" date="2015-05" db="EMBL/GenBank/DDBJ databases">
        <title>Complete genome of Marinobacter psychrophilus strain 20041T isolated from sea-ice of the Canadian Basin.</title>
        <authorList>
            <person name="Song L."/>
            <person name="Ren L."/>
            <person name="Yu Y."/>
            <person name="Wang X."/>
        </authorList>
    </citation>
    <scope>NUCLEOTIDE SEQUENCE [LARGE SCALE GENOMIC DNA]</scope>
    <source>
        <strain evidence="23 24">20041</strain>
    </source>
</reference>
<evidence type="ECO:0000256" key="4">
    <source>
        <dbReference type="ARBA" id="ARBA00008276"/>
    </source>
</evidence>
<dbReference type="AlphaFoldDB" id="A0A0H4I4S4"/>
<dbReference type="RefSeq" id="WP_048385812.1">
    <property type="nucleotide sequence ID" value="NZ_CP011494.1"/>
</dbReference>
<sequence>MPQSHNPDQYAPKITAPGADASLGQWLSYLEAIHPVEIELGLDRVMVVLQRLFPAKPKARIITVAGTNGKGSTVAALEALLQEAGRRTAAYTSPHLQVYNERVRLLGEQISDAQMIYGFERVQAARAEVSLSYFEFGTLAAFVAMSEADVDDWILEVGLGGRLDAVNVLDADFVILTSIDIDHASFLGNDRESIGFEKAGVLRRGIPAVYADFDPPRSVLQQALSQEVDLALLGRDYQLVQCSSQPAMVNLELGDEEFRLPDFALPVKSLAAAVVASRTLAPNLGVQQIERAVAGVSVPGRFEQVATSPLVILDVGHNPHAACWLASRLRLLQHPETRIHAVYGALADKDVQGVAKAMDSVVHSWYLAGLVNEAPRGFSAEALNAQFEQCGIESAGHWQSVPEALAEARDQARANDIVIVFGSFFTVAAARNLLYPNAAVTNPGA</sequence>
<dbReference type="Pfam" id="PF02875">
    <property type="entry name" value="Mur_ligase_C"/>
    <property type="match status" value="1"/>
</dbReference>
<evidence type="ECO:0000256" key="13">
    <source>
        <dbReference type="ARBA" id="ARBA00022909"/>
    </source>
</evidence>
<evidence type="ECO:0000256" key="8">
    <source>
        <dbReference type="ARBA" id="ARBA00022598"/>
    </source>
</evidence>
<keyword evidence="24" id="KW-1185">Reference proteome</keyword>
<dbReference type="EMBL" id="CP011494">
    <property type="protein sequence ID" value="AKO52710.1"/>
    <property type="molecule type" value="Genomic_DNA"/>
</dbReference>
<name>A0A0H4I4S4_9GAMM</name>
<dbReference type="Proteomes" id="UP000036406">
    <property type="component" value="Chromosome"/>
</dbReference>
<evidence type="ECO:0000256" key="2">
    <source>
        <dbReference type="ARBA" id="ARBA00004799"/>
    </source>
</evidence>
<dbReference type="InterPro" id="IPR036615">
    <property type="entry name" value="Mur_ligase_C_dom_sf"/>
</dbReference>
<dbReference type="GO" id="GO:0005737">
    <property type="term" value="C:cytoplasm"/>
    <property type="evidence" value="ECO:0007669"/>
    <property type="project" value="TreeGrafter"/>
</dbReference>
<feature type="domain" description="Mur ligase C-terminal" evidence="22">
    <location>
        <begin position="300"/>
        <end position="424"/>
    </location>
</feature>
<proteinExistence type="inferred from homology"/>
<evidence type="ECO:0000256" key="20">
    <source>
        <dbReference type="ARBA" id="ARBA00049161"/>
    </source>
</evidence>
<evidence type="ECO:0000256" key="9">
    <source>
        <dbReference type="ARBA" id="ARBA00022723"/>
    </source>
</evidence>
<evidence type="ECO:0000313" key="23">
    <source>
        <dbReference type="EMBL" id="AKO52710.1"/>
    </source>
</evidence>
<evidence type="ECO:0000256" key="11">
    <source>
        <dbReference type="ARBA" id="ARBA00022840"/>
    </source>
</evidence>
<gene>
    <name evidence="23" type="ORF">ABA45_10055</name>
</gene>
<keyword evidence="9" id="KW-0479">Metal-binding</keyword>
<dbReference type="GO" id="GO:0005524">
    <property type="term" value="F:ATP binding"/>
    <property type="evidence" value="ECO:0007669"/>
    <property type="project" value="UniProtKB-KW"/>
</dbReference>
<keyword evidence="11 21" id="KW-0067">ATP-binding</keyword>
<keyword evidence="8 21" id="KW-0436">Ligase</keyword>
<dbReference type="GO" id="GO:0046872">
    <property type="term" value="F:metal ion binding"/>
    <property type="evidence" value="ECO:0007669"/>
    <property type="project" value="UniProtKB-KW"/>
</dbReference>
<dbReference type="Gene3D" id="3.90.190.20">
    <property type="entry name" value="Mur ligase, C-terminal domain"/>
    <property type="match status" value="1"/>
</dbReference>
<keyword evidence="12" id="KW-0460">Magnesium</keyword>
<comment type="pathway">
    <text evidence="3">Cofactor biosynthesis; tetrahydrofolylpolyglutamate biosynthesis.</text>
</comment>
<evidence type="ECO:0000256" key="15">
    <source>
        <dbReference type="ARBA" id="ARBA00030592"/>
    </source>
</evidence>
<dbReference type="PIRSF" id="PIRSF001563">
    <property type="entry name" value="Folylpolyglu_synth"/>
    <property type="match status" value="1"/>
</dbReference>
<dbReference type="EC" id="6.3.2.12" evidence="5"/>
<dbReference type="KEGG" id="mpq:ABA45_10055"/>
<evidence type="ECO:0000256" key="6">
    <source>
        <dbReference type="ARBA" id="ARBA00013025"/>
    </source>
</evidence>
<keyword evidence="13" id="KW-0289">Folate biosynthesis</keyword>
<evidence type="ECO:0000256" key="16">
    <source>
        <dbReference type="ARBA" id="ARBA00032510"/>
    </source>
</evidence>
<dbReference type="NCBIfam" id="NF008101">
    <property type="entry name" value="PRK10846.1"/>
    <property type="match status" value="1"/>
</dbReference>
<protein>
    <recommendedName>
        <fullName evidence="7">Dihydrofolate synthase/folylpolyglutamate synthase</fullName>
        <ecNumber evidence="5">6.3.2.12</ecNumber>
        <ecNumber evidence="6">6.3.2.17</ecNumber>
    </recommendedName>
    <alternativeName>
        <fullName evidence="16">Folylpoly-gamma-glutamate synthetase-dihydrofolate synthetase</fullName>
    </alternativeName>
    <alternativeName>
        <fullName evidence="14">Folylpolyglutamate synthetase</fullName>
    </alternativeName>
    <alternativeName>
        <fullName evidence="15">Tetrahydrofolylpolyglutamate synthase</fullName>
    </alternativeName>
</protein>
<dbReference type="PANTHER" id="PTHR11136">
    <property type="entry name" value="FOLYLPOLYGLUTAMATE SYNTHASE-RELATED"/>
    <property type="match status" value="1"/>
</dbReference>
<dbReference type="Gene3D" id="3.40.1190.10">
    <property type="entry name" value="Mur-like, catalytic domain"/>
    <property type="match status" value="1"/>
</dbReference>
<dbReference type="SUPFAM" id="SSF53623">
    <property type="entry name" value="MurD-like peptide ligases, catalytic domain"/>
    <property type="match status" value="1"/>
</dbReference>
<dbReference type="InterPro" id="IPR004101">
    <property type="entry name" value="Mur_ligase_C"/>
</dbReference>
<evidence type="ECO:0000256" key="17">
    <source>
        <dbReference type="ARBA" id="ARBA00047493"/>
    </source>
</evidence>
<dbReference type="PATRIC" id="fig|330734.3.peg.2114"/>
<dbReference type="UniPathway" id="UPA00077">
    <property type="reaction ID" value="UER00157"/>
</dbReference>
<comment type="catalytic activity">
    <reaction evidence="17">
        <text>(6S)-5,6,7,8-tetrahydrofolyl-(gamma-L-Glu)(n) + L-glutamate + ATP = (6S)-5,6,7,8-tetrahydrofolyl-(gamma-L-Glu)(n+1) + ADP + phosphate + H(+)</text>
        <dbReference type="Rhea" id="RHEA:10580"/>
        <dbReference type="Rhea" id="RHEA-COMP:14738"/>
        <dbReference type="Rhea" id="RHEA-COMP:14740"/>
        <dbReference type="ChEBI" id="CHEBI:15378"/>
        <dbReference type="ChEBI" id="CHEBI:29985"/>
        <dbReference type="ChEBI" id="CHEBI:30616"/>
        <dbReference type="ChEBI" id="CHEBI:43474"/>
        <dbReference type="ChEBI" id="CHEBI:141005"/>
        <dbReference type="ChEBI" id="CHEBI:456216"/>
        <dbReference type="EC" id="6.3.2.17"/>
    </reaction>
</comment>